<keyword evidence="3" id="KW-1185">Reference proteome</keyword>
<dbReference type="Pfam" id="PF00144">
    <property type="entry name" value="Beta-lactamase"/>
    <property type="match status" value="1"/>
</dbReference>
<dbReference type="PANTHER" id="PTHR43283">
    <property type="entry name" value="BETA-LACTAMASE-RELATED"/>
    <property type="match status" value="1"/>
</dbReference>
<dbReference type="EC" id="3.-.-.-" evidence="2"/>
<dbReference type="SUPFAM" id="SSF56601">
    <property type="entry name" value="beta-lactamase/transpeptidase-like"/>
    <property type="match status" value="1"/>
</dbReference>
<dbReference type="GO" id="GO:0016787">
    <property type="term" value="F:hydrolase activity"/>
    <property type="evidence" value="ECO:0007669"/>
    <property type="project" value="UniProtKB-KW"/>
</dbReference>
<organism evidence="2 3">
    <name type="scientific">Corticicoccus populi</name>
    <dbReference type="NCBI Taxonomy" id="1812821"/>
    <lineage>
        <taxon>Bacteria</taxon>
        <taxon>Bacillati</taxon>
        <taxon>Bacillota</taxon>
        <taxon>Bacilli</taxon>
        <taxon>Bacillales</taxon>
        <taxon>Staphylococcaceae</taxon>
        <taxon>Corticicoccus</taxon>
    </lineage>
</organism>
<sequence>MQNDKVIHECYNRYHHLEEGARLIDTESQFNVYSVRVTYIGLAAAIAIYDGYFKLDEKLKCLLKRYNENILGDTTIKHLLTRSTGLLFQEDSVERVAEPGMNDNKKRPDLVAEIIYHQTGLTVSEIINEKIIEQLGWSKTEWVTVGKENLVCDIYGPGEPPSLRIESNRGDDRNLYVSTRDLVFWGHLHLNKGRIGGKQILPEKIFDLVVTPQSPQTVPSYHPKFGFFWWINGSSENITWEYNELGDNLPEGSFQILGASGCVCLVIPKYNVVAVRMLNSLYDNDFDYLEDIKTFGNMVMENINQ</sequence>
<dbReference type="RefSeq" id="WP_377773357.1">
    <property type="nucleotide sequence ID" value="NZ_JBHUOQ010000001.1"/>
</dbReference>
<dbReference type="EMBL" id="JBHUOQ010000001">
    <property type="protein sequence ID" value="MFD2830434.1"/>
    <property type="molecule type" value="Genomic_DNA"/>
</dbReference>
<dbReference type="PANTHER" id="PTHR43283:SF7">
    <property type="entry name" value="BETA-LACTAMASE-RELATED DOMAIN-CONTAINING PROTEIN"/>
    <property type="match status" value="1"/>
</dbReference>
<dbReference type="InterPro" id="IPR001466">
    <property type="entry name" value="Beta-lactam-related"/>
</dbReference>
<protein>
    <submittedName>
        <fullName evidence="2">Serine hydrolase domain-containing protein</fullName>
        <ecNumber evidence="2">3.-.-.-</ecNumber>
    </submittedName>
</protein>
<dbReference type="InterPro" id="IPR050789">
    <property type="entry name" value="Diverse_Enzym_Activities"/>
</dbReference>
<feature type="domain" description="Beta-lactamase-related" evidence="1">
    <location>
        <begin position="3"/>
        <end position="287"/>
    </location>
</feature>
<keyword evidence="2" id="KW-0378">Hydrolase</keyword>
<dbReference type="InterPro" id="IPR012338">
    <property type="entry name" value="Beta-lactam/transpept-like"/>
</dbReference>
<dbReference type="Gene3D" id="3.40.710.10">
    <property type="entry name" value="DD-peptidase/beta-lactamase superfamily"/>
    <property type="match status" value="1"/>
</dbReference>
<gene>
    <name evidence="2" type="ORF">ACFSX4_08100</name>
</gene>
<name>A0ABW5WVR2_9STAP</name>
<proteinExistence type="predicted"/>
<evidence type="ECO:0000313" key="2">
    <source>
        <dbReference type="EMBL" id="MFD2830434.1"/>
    </source>
</evidence>
<comment type="caution">
    <text evidence="2">The sequence shown here is derived from an EMBL/GenBank/DDBJ whole genome shotgun (WGS) entry which is preliminary data.</text>
</comment>
<evidence type="ECO:0000259" key="1">
    <source>
        <dbReference type="Pfam" id="PF00144"/>
    </source>
</evidence>
<accession>A0ABW5WVR2</accession>
<dbReference type="Proteomes" id="UP001597519">
    <property type="component" value="Unassembled WGS sequence"/>
</dbReference>
<reference evidence="3" key="1">
    <citation type="journal article" date="2019" name="Int. J. Syst. Evol. Microbiol.">
        <title>The Global Catalogue of Microorganisms (GCM) 10K type strain sequencing project: providing services to taxonomists for standard genome sequencing and annotation.</title>
        <authorList>
            <consortium name="The Broad Institute Genomics Platform"/>
            <consortium name="The Broad Institute Genome Sequencing Center for Infectious Disease"/>
            <person name="Wu L."/>
            <person name="Ma J."/>
        </authorList>
    </citation>
    <scope>NUCLEOTIDE SEQUENCE [LARGE SCALE GENOMIC DNA]</scope>
    <source>
        <strain evidence="3">KCTC 33575</strain>
    </source>
</reference>
<evidence type="ECO:0000313" key="3">
    <source>
        <dbReference type="Proteomes" id="UP001597519"/>
    </source>
</evidence>